<dbReference type="Proteomes" id="UP000535491">
    <property type="component" value="Unassembled WGS sequence"/>
</dbReference>
<dbReference type="InterPro" id="IPR015943">
    <property type="entry name" value="WD40/YVTN_repeat-like_dom_sf"/>
</dbReference>
<sequence>MRRTWRFVLLVLSLLVTTSVPMVTTAVESQVTKIGTPLHSVAVLTSGYGSGPNGEEWAYAVSGGSQAILNVIDTHTGNLVRSFPLKEASNSWGITVAPDGTVYVGTYPKAHLYRWMPGSD</sequence>
<proteinExistence type="predicted"/>
<dbReference type="SUPFAM" id="SSF63829">
    <property type="entry name" value="Calcium-dependent phosphotriesterase"/>
    <property type="match status" value="1"/>
</dbReference>
<name>A0A7W1WNS7_9BACL</name>
<feature type="signal peptide" evidence="1">
    <location>
        <begin position="1"/>
        <end position="22"/>
    </location>
</feature>
<keyword evidence="1" id="KW-0732">Signal</keyword>
<reference evidence="2 3" key="1">
    <citation type="submission" date="2020-07" db="EMBL/GenBank/DDBJ databases">
        <authorList>
            <person name="Feng H."/>
        </authorList>
    </citation>
    <scope>NUCLEOTIDE SEQUENCE [LARGE SCALE GENOMIC DNA]</scope>
    <source>
        <strain evidence="3">s-10</strain>
    </source>
</reference>
<keyword evidence="3" id="KW-1185">Reference proteome</keyword>
<dbReference type="Gene3D" id="2.130.10.10">
    <property type="entry name" value="YVTN repeat-like/Quinoprotein amine dehydrogenase"/>
    <property type="match status" value="1"/>
</dbReference>
<accession>A0A7W1WNS7</accession>
<organism evidence="2 3">
    <name type="scientific">Paenactinomyces guangxiensis</name>
    <dbReference type="NCBI Taxonomy" id="1490290"/>
    <lineage>
        <taxon>Bacteria</taxon>
        <taxon>Bacillati</taxon>
        <taxon>Bacillota</taxon>
        <taxon>Bacilli</taxon>
        <taxon>Bacillales</taxon>
        <taxon>Thermoactinomycetaceae</taxon>
        <taxon>Paenactinomyces</taxon>
    </lineage>
</organism>
<evidence type="ECO:0000313" key="3">
    <source>
        <dbReference type="Proteomes" id="UP000535491"/>
    </source>
</evidence>
<gene>
    <name evidence="2" type="ORF">H1191_03110</name>
</gene>
<evidence type="ECO:0000313" key="2">
    <source>
        <dbReference type="EMBL" id="MBA4493296.1"/>
    </source>
</evidence>
<comment type="caution">
    <text evidence="2">The sequence shown here is derived from an EMBL/GenBank/DDBJ whole genome shotgun (WGS) entry which is preliminary data.</text>
</comment>
<dbReference type="RefSeq" id="WP_181750489.1">
    <property type="nucleotide sequence ID" value="NZ_JACEIQ010000001.1"/>
</dbReference>
<dbReference type="EMBL" id="JACEIQ010000001">
    <property type="protein sequence ID" value="MBA4493296.1"/>
    <property type="molecule type" value="Genomic_DNA"/>
</dbReference>
<evidence type="ECO:0000256" key="1">
    <source>
        <dbReference type="SAM" id="SignalP"/>
    </source>
</evidence>
<dbReference type="AlphaFoldDB" id="A0A7W1WNS7"/>
<protein>
    <submittedName>
        <fullName evidence="2">Uncharacterized protein</fullName>
    </submittedName>
</protein>
<feature type="chain" id="PRO_5039457515" evidence="1">
    <location>
        <begin position="23"/>
        <end position="120"/>
    </location>
</feature>